<evidence type="ECO:0000259" key="14">
    <source>
        <dbReference type="Pfam" id="PF00593"/>
    </source>
</evidence>
<evidence type="ECO:0000256" key="11">
    <source>
        <dbReference type="PROSITE-ProRule" id="PRU01360"/>
    </source>
</evidence>
<evidence type="ECO:0000256" key="4">
    <source>
        <dbReference type="ARBA" id="ARBA00022452"/>
    </source>
</evidence>
<evidence type="ECO:0000256" key="8">
    <source>
        <dbReference type="ARBA" id="ARBA00023136"/>
    </source>
</evidence>
<keyword evidence="9 16" id="KW-0675">Receptor</keyword>
<keyword evidence="4 11" id="KW-1134">Transmembrane beta strand</keyword>
<dbReference type="Proteomes" id="UP001529491">
    <property type="component" value="Chromosome"/>
</dbReference>
<reference evidence="16 17" key="1">
    <citation type="submission" date="2023-10" db="EMBL/GenBank/DDBJ databases">
        <title>Complete genome sequence of Shewanella sp. DAU334.</title>
        <authorList>
            <person name="Lee Y.-S."/>
            <person name="Jeong H.-R."/>
            <person name="Hwang E.-J."/>
            <person name="Choi Y.-L."/>
            <person name="Kim G.-D."/>
        </authorList>
    </citation>
    <scope>NUCLEOTIDE SEQUENCE [LARGE SCALE GENOMIC DNA]</scope>
    <source>
        <strain evidence="16 17">DAU334</strain>
    </source>
</reference>
<feature type="chain" id="PRO_5046999392" evidence="13">
    <location>
        <begin position="26"/>
        <end position="663"/>
    </location>
</feature>
<dbReference type="Pfam" id="PF07715">
    <property type="entry name" value="Plug"/>
    <property type="match status" value="1"/>
</dbReference>
<evidence type="ECO:0000256" key="2">
    <source>
        <dbReference type="ARBA" id="ARBA00008143"/>
    </source>
</evidence>
<evidence type="ECO:0000256" key="10">
    <source>
        <dbReference type="ARBA" id="ARBA00023237"/>
    </source>
</evidence>
<keyword evidence="5 11" id="KW-0812">Transmembrane</keyword>
<feature type="domain" description="TonB-dependent receptor plug" evidence="15">
    <location>
        <begin position="57"/>
        <end position="161"/>
    </location>
</feature>
<evidence type="ECO:0000256" key="6">
    <source>
        <dbReference type="ARBA" id="ARBA00022729"/>
    </source>
</evidence>
<dbReference type="InterPro" id="IPR000531">
    <property type="entry name" value="Beta-barrel_TonB"/>
</dbReference>
<keyword evidence="3 11" id="KW-0813">Transport</keyword>
<dbReference type="InterPro" id="IPR012910">
    <property type="entry name" value="Plug_dom"/>
</dbReference>
<protein>
    <submittedName>
        <fullName evidence="16">TonB-dependent receptor</fullName>
    </submittedName>
</protein>
<dbReference type="InterPro" id="IPR037066">
    <property type="entry name" value="Plug_dom_sf"/>
</dbReference>
<feature type="signal peptide" evidence="13">
    <location>
        <begin position="1"/>
        <end position="25"/>
    </location>
</feature>
<evidence type="ECO:0000256" key="13">
    <source>
        <dbReference type="SAM" id="SignalP"/>
    </source>
</evidence>
<feature type="domain" description="TonB-dependent receptor-like beta-barrel" evidence="14">
    <location>
        <begin position="190"/>
        <end position="637"/>
    </location>
</feature>
<keyword evidence="10 11" id="KW-0998">Cell outer membrane</keyword>
<dbReference type="PANTHER" id="PTHR30069">
    <property type="entry name" value="TONB-DEPENDENT OUTER MEMBRANE RECEPTOR"/>
    <property type="match status" value="1"/>
</dbReference>
<feature type="short sequence motif" description="TonB box" evidence="12">
    <location>
        <begin position="44"/>
        <end position="50"/>
    </location>
</feature>
<dbReference type="InterPro" id="IPR036942">
    <property type="entry name" value="Beta-barrel_TonB_sf"/>
</dbReference>
<dbReference type="Gene3D" id="2.40.170.20">
    <property type="entry name" value="TonB-dependent receptor, beta-barrel domain"/>
    <property type="match status" value="1"/>
</dbReference>
<dbReference type="PROSITE" id="PS00430">
    <property type="entry name" value="TONB_DEPENDENT_REC_1"/>
    <property type="match status" value="1"/>
</dbReference>
<evidence type="ECO:0000256" key="12">
    <source>
        <dbReference type="PROSITE-ProRule" id="PRU10143"/>
    </source>
</evidence>
<dbReference type="CDD" id="cd01347">
    <property type="entry name" value="ligand_gated_channel"/>
    <property type="match status" value="1"/>
</dbReference>
<dbReference type="PANTHER" id="PTHR30069:SF29">
    <property type="entry name" value="HEMOGLOBIN AND HEMOGLOBIN-HAPTOGLOBIN-BINDING PROTEIN 1-RELATED"/>
    <property type="match status" value="1"/>
</dbReference>
<keyword evidence="8 11" id="KW-0472">Membrane</keyword>
<dbReference type="RefSeq" id="WP_310470807.1">
    <property type="nucleotide sequence ID" value="NZ_CP136522.1"/>
</dbReference>
<name>A0ABZ0K1X1_9GAMM</name>
<evidence type="ECO:0000313" key="17">
    <source>
        <dbReference type="Proteomes" id="UP001529491"/>
    </source>
</evidence>
<sequence>MFQIKPTIKVVALALGTLVVTPASAQEQLVMQAPDAVSNTNTETMVVTGTRSEQLLEKVPSAIEVFSSDDIIAMGATSVKDVIGRASGAQIYSQKGGINLRGIGFNYTVVLVNGRKPGAMENNKDFQNYITESINLANVERIEVLRGQAGSMYGSNAIGGVINIITKNNREELSTFGVTHGNYETKTTFSHDFGLQGDVFGRVSGAYKRYIPVAEDDLTTAGKTAYSVDGDMYNIDGMVGYVLDNSHELRLEAGYSEVETISKTNSFSTDDDGFLSPAVSNRYAGKTIANTAMIFDGYSEDHSYSASLGWNQVEVANYDDSTVTHYDVFSSILADVQDEWIINDYNTLVIGADYLRDNIDRPDVELAEDVITRYAAYAQNQMSFFDDTLMFIPSVRFDNDSAFGNKVTYQFGTTYEFVRGHYLKANYGTGYKAPTLTELYSYETQGNGTVWGNPDLKPEESTSFDVRYEFFGERLTASVGYYKTELTDKFSSTVCTDMLSSDPNYAACQAVGEPINGGDSMLRINVLESNMQGIEAEVAYQLTENLNLKASLNYLDGEQLDEDGIWGAQTFTAEQVYGLDMQYYHPELALGINAWGAWNKDYLYTSTSTPYDFYNFNLSVTKEIGNHYSVSFAAYNLLQSTRDTTNDSAVEPMEWRLNFQAKF</sequence>
<dbReference type="Pfam" id="PF00593">
    <property type="entry name" value="TonB_dep_Rec_b-barrel"/>
    <property type="match status" value="1"/>
</dbReference>
<evidence type="ECO:0000256" key="9">
    <source>
        <dbReference type="ARBA" id="ARBA00023170"/>
    </source>
</evidence>
<comment type="subcellular location">
    <subcellularLocation>
        <location evidence="1 11">Cell outer membrane</location>
        <topology evidence="1 11">Multi-pass membrane protein</topology>
    </subcellularLocation>
</comment>
<dbReference type="Gene3D" id="2.170.130.10">
    <property type="entry name" value="TonB-dependent receptor, plug domain"/>
    <property type="match status" value="1"/>
</dbReference>
<gene>
    <name evidence="16" type="ORF">RGE70_07170</name>
</gene>
<evidence type="ECO:0000313" key="16">
    <source>
        <dbReference type="EMBL" id="WOT06533.1"/>
    </source>
</evidence>
<evidence type="ECO:0000256" key="5">
    <source>
        <dbReference type="ARBA" id="ARBA00022692"/>
    </source>
</evidence>
<dbReference type="PROSITE" id="PS52016">
    <property type="entry name" value="TONB_DEPENDENT_REC_3"/>
    <property type="match status" value="1"/>
</dbReference>
<keyword evidence="7 12" id="KW-0798">TonB box</keyword>
<evidence type="ECO:0000256" key="7">
    <source>
        <dbReference type="ARBA" id="ARBA00023077"/>
    </source>
</evidence>
<accession>A0ABZ0K1X1</accession>
<proteinExistence type="inferred from homology"/>
<organism evidence="16 17">
    <name type="scientific">Shewanella youngdeokensis</name>
    <dbReference type="NCBI Taxonomy" id="2999068"/>
    <lineage>
        <taxon>Bacteria</taxon>
        <taxon>Pseudomonadati</taxon>
        <taxon>Pseudomonadota</taxon>
        <taxon>Gammaproteobacteria</taxon>
        <taxon>Alteromonadales</taxon>
        <taxon>Shewanellaceae</taxon>
        <taxon>Shewanella</taxon>
    </lineage>
</organism>
<keyword evidence="6 13" id="KW-0732">Signal</keyword>
<dbReference type="SUPFAM" id="SSF56935">
    <property type="entry name" value="Porins"/>
    <property type="match status" value="1"/>
</dbReference>
<comment type="similarity">
    <text evidence="2">Belongs to the TonB-dependent receptor family. Hemoglobin/haptoglobin binding protein subfamily.</text>
</comment>
<evidence type="ECO:0000259" key="15">
    <source>
        <dbReference type="Pfam" id="PF07715"/>
    </source>
</evidence>
<evidence type="ECO:0000256" key="1">
    <source>
        <dbReference type="ARBA" id="ARBA00004571"/>
    </source>
</evidence>
<evidence type="ECO:0000256" key="3">
    <source>
        <dbReference type="ARBA" id="ARBA00022448"/>
    </source>
</evidence>
<keyword evidence="17" id="KW-1185">Reference proteome</keyword>
<dbReference type="EMBL" id="CP136522">
    <property type="protein sequence ID" value="WOT06533.1"/>
    <property type="molecule type" value="Genomic_DNA"/>
</dbReference>
<dbReference type="InterPro" id="IPR039426">
    <property type="entry name" value="TonB-dep_rcpt-like"/>
</dbReference>
<dbReference type="InterPro" id="IPR010916">
    <property type="entry name" value="TonB_box_CS"/>
</dbReference>